<evidence type="ECO:0000256" key="1">
    <source>
        <dbReference type="ARBA" id="ARBA00004167"/>
    </source>
</evidence>
<evidence type="ECO:0000256" key="4">
    <source>
        <dbReference type="ARBA" id="ARBA00022989"/>
    </source>
</evidence>
<evidence type="ECO:0000256" key="6">
    <source>
        <dbReference type="SAM" id="Phobius"/>
    </source>
</evidence>
<dbReference type="PANTHER" id="PTHR24365">
    <property type="entry name" value="TOLL-LIKE RECEPTOR"/>
    <property type="match status" value="1"/>
</dbReference>
<dbReference type="Gene3D" id="3.80.10.10">
    <property type="entry name" value="Ribonuclease Inhibitor"/>
    <property type="match status" value="1"/>
</dbReference>
<name>A0A8S3QPC0_MYTED</name>
<organism evidence="8 9">
    <name type="scientific">Mytilus edulis</name>
    <name type="common">Blue mussel</name>
    <dbReference type="NCBI Taxonomy" id="6550"/>
    <lineage>
        <taxon>Eukaryota</taxon>
        <taxon>Metazoa</taxon>
        <taxon>Spiralia</taxon>
        <taxon>Lophotrochozoa</taxon>
        <taxon>Mollusca</taxon>
        <taxon>Bivalvia</taxon>
        <taxon>Autobranchia</taxon>
        <taxon>Pteriomorphia</taxon>
        <taxon>Mytilida</taxon>
        <taxon>Mytiloidea</taxon>
        <taxon>Mytilidae</taxon>
        <taxon>Mytilinae</taxon>
        <taxon>Mytilus</taxon>
    </lineage>
</organism>
<gene>
    <name evidence="8" type="ORF">MEDL_11716</name>
</gene>
<dbReference type="GO" id="GO:0038023">
    <property type="term" value="F:signaling receptor activity"/>
    <property type="evidence" value="ECO:0007669"/>
    <property type="project" value="TreeGrafter"/>
</dbReference>
<dbReference type="Pfam" id="PF01582">
    <property type="entry name" value="TIR"/>
    <property type="match status" value="1"/>
</dbReference>
<dbReference type="InterPro" id="IPR035897">
    <property type="entry name" value="Toll_tir_struct_dom_sf"/>
</dbReference>
<evidence type="ECO:0000313" key="9">
    <source>
        <dbReference type="Proteomes" id="UP000683360"/>
    </source>
</evidence>
<feature type="transmembrane region" description="Helical" evidence="6">
    <location>
        <begin position="143"/>
        <end position="165"/>
    </location>
</feature>
<dbReference type="EMBL" id="CAJPWZ010000579">
    <property type="protein sequence ID" value="CAG2196863.1"/>
    <property type="molecule type" value="Genomic_DNA"/>
</dbReference>
<evidence type="ECO:0000256" key="5">
    <source>
        <dbReference type="ARBA" id="ARBA00023136"/>
    </source>
</evidence>
<evidence type="ECO:0000256" key="2">
    <source>
        <dbReference type="ARBA" id="ARBA00022692"/>
    </source>
</evidence>
<dbReference type="PROSITE" id="PS50104">
    <property type="entry name" value="TIR"/>
    <property type="match status" value="1"/>
</dbReference>
<dbReference type="PRINTS" id="PR01537">
    <property type="entry name" value="INTRLKN1R1F"/>
</dbReference>
<sequence>MELKHTETGFSRNANQSSHWIYLKIAFGIFRTIFSNQSIPEQLNTHTNIKVLDVRKNLLTTINSLIRNWADQMHEIHGMTLYLDGNAFICNCDNLDFIRWIHTTKVDLDSRSYKCQLSNGSVTDTLTAYNSFSELFADCKSTMWLTFASTLLSTCITISLLLLLYSKRWKIAFSIYGVIRRTIEKKIRKTYQYDVYMSYEGEIVIWIKDVLAPKLEDEWGLTMCIKDRDFLIGESLLDTEAECIKNSRYIIFLITPEFKSSRDCLFELDRAKYEKVTKNLDKIIVITKDIIVTDIPYEFSYIWNYAYVVQWPKEEEDLNDTWRRLEMLLTDCQVQNKQIAR</sequence>
<feature type="domain" description="TIR" evidence="7">
    <location>
        <begin position="191"/>
        <end position="329"/>
    </location>
</feature>
<keyword evidence="4 6" id="KW-1133">Transmembrane helix</keyword>
<dbReference type="SUPFAM" id="SSF52200">
    <property type="entry name" value="Toll/Interleukin receptor TIR domain"/>
    <property type="match status" value="1"/>
</dbReference>
<dbReference type="InterPro" id="IPR032675">
    <property type="entry name" value="LRR_dom_sf"/>
</dbReference>
<dbReference type="GO" id="GO:0005886">
    <property type="term" value="C:plasma membrane"/>
    <property type="evidence" value="ECO:0007669"/>
    <property type="project" value="TreeGrafter"/>
</dbReference>
<keyword evidence="3" id="KW-0732">Signal</keyword>
<keyword evidence="9" id="KW-1185">Reference proteome</keyword>
<evidence type="ECO:0000256" key="3">
    <source>
        <dbReference type="ARBA" id="ARBA00022729"/>
    </source>
</evidence>
<dbReference type="SMART" id="SM00255">
    <property type="entry name" value="TIR"/>
    <property type="match status" value="1"/>
</dbReference>
<comment type="subcellular location">
    <subcellularLocation>
        <location evidence="1">Membrane</location>
        <topology evidence="1">Single-pass membrane protein</topology>
    </subcellularLocation>
</comment>
<evidence type="ECO:0000313" key="8">
    <source>
        <dbReference type="EMBL" id="CAG2196863.1"/>
    </source>
</evidence>
<evidence type="ECO:0000259" key="7">
    <source>
        <dbReference type="PROSITE" id="PS50104"/>
    </source>
</evidence>
<dbReference type="Gene3D" id="3.40.50.10140">
    <property type="entry name" value="Toll/interleukin-1 receptor homology (TIR) domain"/>
    <property type="match status" value="1"/>
</dbReference>
<dbReference type="Proteomes" id="UP000683360">
    <property type="component" value="Unassembled WGS sequence"/>
</dbReference>
<keyword evidence="2 6" id="KW-0812">Transmembrane</keyword>
<dbReference type="PANTHER" id="PTHR24365:SF530">
    <property type="entry name" value="MSTPROX-RELATED"/>
    <property type="match status" value="1"/>
</dbReference>
<keyword evidence="5 6" id="KW-0472">Membrane</keyword>
<dbReference type="OrthoDB" id="6107924at2759"/>
<dbReference type="AlphaFoldDB" id="A0A8S3QPC0"/>
<dbReference type="SUPFAM" id="SSF52058">
    <property type="entry name" value="L domain-like"/>
    <property type="match status" value="1"/>
</dbReference>
<dbReference type="InterPro" id="IPR000157">
    <property type="entry name" value="TIR_dom"/>
</dbReference>
<reference evidence="8" key="1">
    <citation type="submission" date="2021-03" db="EMBL/GenBank/DDBJ databases">
        <authorList>
            <person name="Bekaert M."/>
        </authorList>
    </citation>
    <scope>NUCLEOTIDE SEQUENCE</scope>
</reference>
<accession>A0A8S3QPC0</accession>
<dbReference type="GO" id="GO:0007165">
    <property type="term" value="P:signal transduction"/>
    <property type="evidence" value="ECO:0007669"/>
    <property type="project" value="InterPro"/>
</dbReference>
<proteinExistence type="predicted"/>
<comment type="caution">
    <text evidence="8">The sequence shown here is derived from an EMBL/GenBank/DDBJ whole genome shotgun (WGS) entry which is preliminary data.</text>
</comment>
<protein>
    <recommendedName>
        <fullName evidence="7">TIR domain-containing protein</fullName>
    </recommendedName>
</protein>